<reference evidence="6" key="1">
    <citation type="journal article" date="2019" name="Int. J. Syst. Evol. Microbiol.">
        <title>The Global Catalogue of Microorganisms (GCM) 10K type strain sequencing project: providing services to taxonomists for standard genome sequencing and annotation.</title>
        <authorList>
            <consortium name="The Broad Institute Genomics Platform"/>
            <consortium name="The Broad Institute Genome Sequencing Center for Infectious Disease"/>
            <person name="Wu L."/>
            <person name="Ma J."/>
        </authorList>
    </citation>
    <scope>NUCLEOTIDE SEQUENCE [LARGE SCALE GENOMIC DNA]</scope>
    <source>
        <strain evidence="6">DT43</strain>
    </source>
</reference>
<dbReference type="SUPFAM" id="SSF52058">
    <property type="entry name" value="L domain-like"/>
    <property type="match status" value="1"/>
</dbReference>
<dbReference type="RefSeq" id="WP_156805800.1">
    <property type="nucleotide sequence ID" value="NZ_JBHSOJ010000001.1"/>
</dbReference>
<dbReference type="Pfam" id="PF04270">
    <property type="entry name" value="Strep_his_triad"/>
    <property type="match status" value="5"/>
</dbReference>
<evidence type="ECO:0000313" key="6">
    <source>
        <dbReference type="Proteomes" id="UP001596110"/>
    </source>
</evidence>
<dbReference type="InterPro" id="IPR032675">
    <property type="entry name" value="LRR_dom_sf"/>
</dbReference>
<protein>
    <submittedName>
        <fullName evidence="5">Pneumococcal-type histidine triad protein</fullName>
    </submittedName>
</protein>
<dbReference type="Gene3D" id="3.10.50.90">
    <property type="match status" value="3"/>
</dbReference>
<evidence type="ECO:0000256" key="3">
    <source>
        <dbReference type="SAM" id="MobiDB-lite"/>
    </source>
</evidence>
<keyword evidence="6" id="KW-1185">Reference proteome</keyword>
<dbReference type="NCBIfam" id="TIGR01363">
    <property type="entry name" value="strep_his_triad"/>
    <property type="match status" value="1"/>
</dbReference>
<keyword evidence="2" id="KW-0677">Repeat</keyword>
<dbReference type="EMBL" id="JBHSOJ010000001">
    <property type="protein sequence ID" value="MFC5630029.1"/>
    <property type="molecule type" value="Genomic_DNA"/>
</dbReference>
<evidence type="ECO:0000256" key="2">
    <source>
        <dbReference type="ARBA" id="ARBA00022737"/>
    </source>
</evidence>
<keyword evidence="1" id="KW-0433">Leucine-rich repeat</keyword>
<dbReference type="PANTHER" id="PTHR46652:SF3">
    <property type="entry name" value="LEUCINE-RICH REPEAT-CONTAINING PROTEIN 9"/>
    <property type="match status" value="1"/>
</dbReference>
<dbReference type="InterPro" id="IPR025875">
    <property type="entry name" value="Leu-rich_rpt_4"/>
</dbReference>
<feature type="region of interest" description="Disordered" evidence="3">
    <location>
        <begin position="340"/>
        <end position="365"/>
    </location>
</feature>
<evidence type="ECO:0000256" key="4">
    <source>
        <dbReference type="SAM" id="SignalP"/>
    </source>
</evidence>
<feature type="region of interest" description="Disordered" evidence="3">
    <location>
        <begin position="134"/>
        <end position="157"/>
    </location>
</feature>
<feature type="compositionally biased region" description="Basic and acidic residues" evidence="3">
    <location>
        <begin position="144"/>
        <end position="157"/>
    </location>
</feature>
<feature type="compositionally biased region" description="Basic and acidic residues" evidence="3">
    <location>
        <begin position="819"/>
        <end position="828"/>
    </location>
</feature>
<evidence type="ECO:0000313" key="5">
    <source>
        <dbReference type="EMBL" id="MFC5630029.1"/>
    </source>
</evidence>
<accession>A0ABW0UBC6</accession>
<feature type="compositionally biased region" description="Polar residues" evidence="3">
    <location>
        <begin position="345"/>
        <end position="354"/>
    </location>
</feature>
<dbReference type="SMART" id="SM00364">
    <property type="entry name" value="LRR_BAC"/>
    <property type="match status" value="4"/>
</dbReference>
<dbReference type="Proteomes" id="UP001596110">
    <property type="component" value="Unassembled WGS sequence"/>
</dbReference>
<dbReference type="InterPro" id="IPR006270">
    <property type="entry name" value="Strep_his_triad_rpt"/>
</dbReference>
<feature type="compositionally biased region" description="Polar residues" evidence="3">
    <location>
        <begin position="829"/>
        <end position="854"/>
    </location>
</feature>
<feature type="region of interest" description="Disordered" evidence="3">
    <location>
        <begin position="790"/>
        <end position="854"/>
    </location>
</feature>
<name>A0ABW0UBC6_9STRE</name>
<dbReference type="InterPro" id="IPR001611">
    <property type="entry name" value="Leu-rich_rpt"/>
</dbReference>
<evidence type="ECO:0000256" key="1">
    <source>
        <dbReference type="ARBA" id="ARBA00022614"/>
    </source>
</evidence>
<dbReference type="SMART" id="SM00369">
    <property type="entry name" value="LRR_TYP"/>
    <property type="match status" value="3"/>
</dbReference>
<dbReference type="PROSITE" id="PS51450">
    <property type="entry name" value="LRR"/>
    <property type="match status" value="5"/>
</dbReference>
<keyword evidence="4" id="KW-0732">Signal</keyword>
<feature type="compositionally biased region" description="Polar residues" evidence="3">
    <location>
        <begin position="805"/>
        <end position="818"/>
    </location>
</feature>
<gene>
    <name evidence="5" type="ORF">ACFPQ3_00035</name>
</gene>
<dbReference type="InterPro" id="IPR003591">
    <property type="entry name" value="Leu-rich_rpt_typical-subtyp"/>
</dbReference>
<feature type="chain" id="PRO_5045299078" evidence="4">
    <location>
        <begin position="23"/>
        <end position="854"/>
    </location>
</feature>
<dbReference type="SUPFAM" id="SSF142887">
    <property type="entry name" value="PhtA domain-like"/>
    <property type="match status" value="3"/>
</dbReference>
<dbReference type="InterPro" id="IPR050836">
    <property type="entry name" value="SDS22/Internalin_LRR"/>
</dbReference>
<organism evidence="5 6">
    <name type="scientific">Streptococcus caledonicus</name>
    <dbReference type="NCBI Taxonomy" id="2614158"/>
    <lineage>
        <taxon>Bacteria</taxon>
        <taxon>Bacillati</taxon>
        <taxon>Bacillota</taxon>
        <taxon>Bacilli</taxon>
        <taxon>Lactobacillales</taxon>
        <taxon>Streptococcaceae</taxon>
        <taxon>Streptococcus</taxon>
    </lineage>
</organism>
<dbReference type="PROSITE" id="PS51257">
    <property type="entry name" value="PROKAR_LIPOPROTEIN"/>
    <property type="match status" value="1"/>
</dbReference>
<dbReference type="Pfam" id="PF12799">
    <property type="entry name" value="LRR_4"/>
    <property type="match status" value="1"/>
</dbReference>
<dbReference type="InterPro" id="IPR023832">
    <property type="entry name" value="His_triad_protein"/>
</dbReference>
<feature type="signal peptide" evidence="4">
    <location>
        <begin position="1"/>
        <end position="22"/>
    </location>
</feature>
<dbReference type="Gene3D" id="3.80.10.10">
    <property type="entry name" value="Ribonuclease Inhibitor"/>
    <property type="match status" value="2"/>
</dbReference>
<sequence>MKHKKWMTLVGLTLISHLTLVACQQEQTTSHYKPNIQQTQKDENIYVVAEITEDGYISIHGDHNHLEKGFIPYHAKFLAETLVPKDYAFKEKDLQYKVANGAIVKVNGKYYFYPKTKNQGIVTLDEARQLTKNNKEGHHHGHNHEHDHKRTNKKEVAGIDRPTSDGFLFTSESQIKTKTELGLIVSHGDHEHFIFYNDLKGSKWEYLIPNNANLTAPVTSNAAPTNHSLHDNYVFNINDVVAEDANGYTVRHGDHYHYILKSSLPTQPSQPRQYVPMPLPSNPSSNNHIPGITHPTSDGFLFDGSGVVGHSELGLLVQHGDHTHILRYDDLSKTKWAHLIPNKTPKPQSQTTPSDKQEGPSVDDVAAKRSHLAHSLGLPEETITLFYSDNGPAFRYPHGDHDHIIYLTDIDLNKPIEDPHAHAHDSDKVGMQTLKEMGFDEDIIHDILHANADEPFPSNETNPEKMKEWLKTVRYLNIGERPNPLKRFGLNLMPNVEVLGLGFTTIDDISPVFQFKQLKQLWLTKTGIKNYAFLKNIPQLEGIDFSQNGISDLTFLKDYPNLKVVSAAGNDITDISILANLNNLESLNLDLNNIADLSALSHLQHLKAVSLDSNQITNLSALSNKPLLERLFISHNKGLNLKTLKASALKELTATDNDTHQLDFLDNLPSLETLNLDNNALTSLEGLEEARALKNLSVSNNNITTLSLSHPQGTLKELTINKNKLNDLEGINNLTVLDSIYASQNKIKTLALAEKNNTLTYIDVSNNHIPAEELQLQDDIPKAIREHFPAVTGGKIEENKPEVPSKTQSVSEESPTNTVEKDTKKPDQVDQTESTTQEITKYQENATDATVEGQ</sequence>
<dbReference type="PANTHER" id="PTHR46652">
    <property type="entry name" value="LEUCINE-RICH REPEAT AND IQ DOMAIN-CONTAINING PROTEIN 1-RELATED"/>
    <property type="match status" value="1"/>
</dbReference>
<proteinExistence type="predicted"/>
<dbReference type="InterPro" id="IPR037228">
    <property type="entry name" value="PhtA_dom_sf"/>
</dbReference>
<comment type="caution">
    <text evidence="5">The sequence shown here is derived from an EMBL/GenBank/DDBJ whole genome shotgun (WGS) entry which is preliminary data.</text>
</comment>